<feature type="domain" description="Glycosyl hydrolase family 36 N-terminal" evidence="5">
    <location>
        <begin position="27"/>
        <end position="279"/>
    </location>
</feature>
<keyword evidence="3" id="KW-0378">Hydrolase</keyword>
<dbReference type="GO" id="GO:0016052">
    <property type="term" value="P:carbohydrate catabolic process"/>
    <property type="evidence" value="ECO:0007669"/>
    <property type="project" value="InterPro"/>
</dbReference>
<dbReference type="Gene3D" id="3.20.20.70">
    <property type="entry name" value="Aldolase class I"/>
    <property type="match status" value="1"/>
</dbReference>
<comment type="caution">
    <text evidence="6">The sequence shown here is derived from an EMBL/GenBank/DDBJ whole genome shotgun (WGS) entry which is preliminary data.</text>
</comment>
<dbReference type="PANTHER" id="PTHR43053:SF3">
    <property type="entry name" value="ALPHA-GALACTOSIDASE C-RELATED"/>
    <property type="match status" value="1"/>
</dbReference>
<evidence type="ECO:0000256" key="3">
    <source>
        <dbReference type="ARBA" id="ARBA00022801"/>
    </source>
</evidence>
<gene>
    <name evidence="6" type="ORF">GCM10011575_22250</name>
</gene>
<evidence type="ECO:0000256" key="4">
    <source>
        <dbReference type="ARBA" id="ARBA00023295"/>
    </source>
</evidence>
<dbReference type="EMBL" id="BMMZ01000004">
    <property type="protein sequence ID" value="GGL63296.1"/>
    <property type="molecule type" value="Genomic_DNA"/>
</dbReference>
<name>A0A917W4R9_9ACTN</name>
<dbReference type="InterPro" id="IPR017853">
    <property type="entry name" value="GH"/>
</dbReference>
<dbReference type="Gene3D" id="2.60.40.1180">
    <property type="entry name" value="Golgi alpha-mannosidase II"/>
    <property type="match status" value="1"/>
</dbReference>
<sequence>MPGTPLSDLRVLLRAEGTAVLVEIAGGLPAILHWGSDLGPLTAADAAGIAAAVEPGRFNNAVDAPSRLAVLPQLHAAWTGRPGISGSRHGRDWSPKFTSVAATLDGTPLAIRQDQGPEFVTSGAASLVVDAVDEVARLAIRIWIELRPGGVVRMRAELTNTATGDEADYQLDDLVLAYPLPSVAREILDFAGRWGKERTPQRLDLVVGTHLREGRHGRTGADAATVLHVGTPGFDFATGEIWGVHTGWSGNHIHYAERSFSGEQVIGGGELLLPGEIVLGSGESYTSPWVYGSHGIGLDQVARRFHRMLRSRTEHVPADRPVTLNVWEAVYFDHSLPKLLQLADAAAALGVERFVLDDGWFGARRNDHAGLGDWTVSKDVWPDGLHPLVDRVTGLGMQFGLWFEPEMVNLDSDIARAHPEWVMATGGRLPLESRHQQVLNLGIEECYASIKGAMSAILDEYDIGYIKWDHNRDLIEAGTQPSGVPGVHAQTLATYRLIDELKAAHPGLEIESCSSGGARIDLGILERTDRVWVSDNIDPLDRQQMNRWTTQLIPPELMGSHIASGRSHTTGRIHDIAFRAATAVFGHLGIEWDLTQATEDERDQLRGWIEFFKAERGLLLRGDLVRIDYPDSSVYANGVVAPDRSRGIFSIASLARSEVNGTGLVRLPGLDPDRHYRVGIVSLDPRLDRFAPAWWSPERPYVDLTGAALASVGLQPPNLPPEQAVLLRVDPLSV</sequence>
<dbReference type="SUPFAM" id="SSF51445">
    <property type="entry name" value="(Trans)glycosidases"/>
    <property type="match status" value="1"/>
</dbReference>
<dbReference type="PANTHER" id="PTHR43053">
    <property type="entry name" value="GLYCOSIDASE FAMILY 31"/>
    <property type="match status" value="1"/>
</dbReference>
<dbReference type="Proteomes" id="UP000613840">
    <property type="component" value="Unassembled WGS sequence"/>
</dbReference>
<organism evidence="6 7">
    <name type="scientific">Microlunatus endophyticus</name>
    <dbReference type="NCBI Taxonomy" id="1716077"/>
    <lineage>
        <taxon>Bacteria</taxon>
        <taxon>Bacillati</taxon>
        <taxon>Actinomycetota</taxon>
        <taxon>Actinomycetes</taxon>
        <taxon>Propionibacteriales</taxon>
        <taxon>Propionibacteriaceae</taxon>
        <taxon>Microlunatus</taxon>
    </lineage>
</organism>
<evidence type="ECO:0000259" key="5">
    <source>
        <dbReference type="Pfam" id="PF16875"/>
    </source>
</evidence>
<accession>A0A917W4R9</accession>
<keyword evidence="4" id="KW-0326">Glycosidase</keyword>
<comment type="catalytic activity">
    <reaction evidence="1">
        <text>Hydrolysis of terminal, non-reducing alpha-D-galactose residues in alpha-D-galactosides, including galactose oligosaccharides, galactomannans and galactolipids.</text>
        <dbReference type="EC" id="3.2.1.22"/>
    </reaction>
</comment>
<dbReference type="InterPro" id="IPR031704">
    <property type="entry name" value="Glyco_hydro_36_N"/>
</dbReference>
<dbReference type="EC" id="3.2.1.22" evidence="2"/>
<dbReference type="InterPro" id="IPR000111">
    <property type="entry name" value="Glyco_hydro_27/36_CS"/>
</dbReference>
<dbReference type="Pfam" id="PF02065">
    <property type="entry name" value="Melibiase"/>
    <property type="match status" value="1"/>
</dbReference>
<evidence type="ECO:0000313" key="7">
    <source>
        <dbReference type="Proteomes" id="UP000613840"/>
    </source>
</evidence>
<dbReference type="Gene3D" id="2.70.98.60">
    <property type="entry name" value="alpha-galactosidase from lactobacil brevis"/>
    <property type="match status" value="1"/>
</dbReference>
<evidence type="ECO:0000256" key="2">
    <source>
        <dbReference type="ARBA" id="ARBA00012755"/>
    </source>
</evidence>
<dbReference type="InterPro" id="IPR038417">
    <property type="entry name" value="Alpga-gal_N_sf"/>
</dbReference>
<reference evidence="6" key="1">
    <citation type="journal article" date="2014" name="Int. J. Syst. Evol. Microbiol.">
        <title>Complete genome sequence of Corynebacterium casei LMG S-19264T (=DSM 44701T), isolated from a smear-ripened cheese.</title>
        <authorList>
            <consortium name="US DOE Joint Genome Institute (JGI-PGF)"/>
            <person name="Walter F."/>
            <person name="Albersmeier A."/>
            <person name="Kalinowski J."/>
            <person name="Ruckert C."/>
        </authorList>
    </citation>
    <scope>NUCLEOTIDE SEQUENCE</scope>
    <source>
        <strain evidence="6">CGMCC 4.7306</strain>
    </source>
</reference>
<dbReference type="InterPro" id="IPR013780">
    <property type="entry name" value="Glyco_hydro_b"/>
</dbReference>
<dbReference type="InterPro" id="IPR002252">
    <property type="entry name" value="Glyco_hydro_36"/>
</dbReference>
<dbReference type="PROSITE" id="PS00512">
    <property type="entry name" value="ALPHA_GALACTOSIDASE"/>
    <property type="match status" value="1"/>
</dbReference>
<dbReference type="AlphaFoldDB" id="A0A917W4R9"/>
<evidence type="ECO:0000313" key="6">
    <source>
        <dbReference type="EMBL" id="GGL63296.1"/>
    </source>
</evidence>
<dbReference type="FunFam" id="3.20.20.70:FF:000118">
    <property type="entry name" value="Alpha-galactosidase"/>
    <property type="match status" value="1"/>
</dbReference>
<dbReference type="InterPro" id="IPR050985">
    <property type="entry name" value="Alpha-glycosidase_related"/>
</dbReference>
<proteinExistence type="predicted"/>
<dbReference type="CDD" id="cd14791">
    <property type="entry name" value="GH36"/>
    <property type="match status" value="1"/>
</dbReference>
<protein>
    <recommendedName>
        <fullName evidence="2">alpha-galactosidase</fullName>
        <ecNumber evidence="2">3.2.1.22</ecNumber>
    </recommendedName>
</protein>
<dbReference type="InterPro" id="IPR013785">
    <property type="entry name" value="Aldolase_TIM"/>
</dbReference>
<keyword evidence="7" id="KW-1185">Reference proteome</keyword>
<dbReference type="GO" id="GO:0004557">
    <property type="term" value="F:alpha-galactosidase activity"/>
    <property type="evidence" value="ECO:0007669"/>
    <property type="project" value="UniProtKB-EC"/>
</dbReference>
<dbReference type="RefSeq" id="WP_229669960.1">
    <property type="nucleotide sequence ID" value="NZ_BMMZ01000004.1"/>
</dbReference>
<reference evidence="6" key="2">
    <citation type="submission" date="2020-09" db="EMBL/GenBank/DDBJ databases">
        <authorList>
            <person name="Sun Q."/>
            <person name="Zhou Y."/>
        </authorList>
    </citation>
    <scope>NUCLEOTIDE SEQUENCE</scope>
    <source>
        <strain evidence="6">CGMCC 4.7306</strain>
    </source>
</reference>
<evidence type="ECO:0000256" key="1">
    <source>
        <dbReference type="ARBA" id="ARBA00001255"/>
    </source>
</evidence>
<dbReference type="PRINTS" id="PR00743">
    <property type="entry name" value="GLHYDRLASE36"/>
</dbReference>
<dbReference type="Pfam" id="PF16875">
    <property type="entry name" value="Glyco_hydro_36N"/>
    <property type="match status" value="1"/>
</dbReference>